<dbReference type="Proteomes" id="UP000218209">
    <property type="component" value="Unassembled WGS sequence"/>
</dbReference>
<dbReference type="EMBL" id="KV918789">
    <property type="protein sequence ID" value="OSX79557.1"/>
    <property type="molecule type" value="Genomic_DNA"/>
</dbReference>
<gene>
    <name evidence="4" type="ORF">BU14_0075s0047</name>
</gene>
<sequence length="703" mass="68480">MPPPPPPAERVALLDAGAPGGHAAAVIDDGEPPLPPLPPPTYLPHIDGLRAVALTAVLAYHFELGLPGGFLGVDAFFVLSGYLVTRTVVPAVVGRRFSLTAFYGRRFWRLAPASVATVAAALAAAAALYPPRLARSAGVAAVGTLTATANALYMVQEGDYWDASKAAKPLLHTWSLAVEEQFYLLWAPLLVGLLRAGGRGGGGGGGSPPRGAASRHGGGGGAGGASPPPPPAGRSAGGGDGGWGGGPPSPHGVAPTKGGGAPPGGPPPRAAPASSTHEWADVTAAAAAVLLATAFLATPDGAGHPGLPTLPAAAATAALLVTPASALARGPLSARPAVWLGRISYAAYLVHWPCGGHGRVGVAGGRGVASPPPPPLSPPLVGGEGGGAPGLTPPGATAPVPPAGAGVAAASGAAAGAAGAAAAPRSATDGAADAGPDTPPVAGGMGAVTPRRPAPAAVAAAAAGACAADPFRMRTARSPPPPPPRPRAAPRRRRRLAPALCVAARAAGAAGVVAAAGAGDAPAAPPPVTVVGSPSCPPVWGVPWAAVRAAEAAARPARSRRLLPACATCHAAWRVLGERLPPPSLFVLGGVWPAYGGVAARTDGGAAVASWLTATIRALCAAGHAVVVVGVAPNAVLRTGTDDPSLCLASPSAGGRRRCVAAAPPVPSIARLGRRLRAAVTAAGGSTSTRRWRFATPMARRAT</sequence>
<dbReference type="GO" id="GO:0016747">
    <property type="term" value="F:acyltransferase activity, transferring groups other than amino-acyl groups"/>
    <property type="evidence" value="ECO:0007669"/>
    <property type="project" value="InterPro"/>
</dbReference>
<accession>A0A1X6PFC6</accession>
<reference evidence="4 5" key="1">
    <citation type="submission" date="2017-03" db="EMBL/GenBank/DDBJ databases">
        <title>WGS assembly of Porphyra umbilicalis.</title>
        <authorList>
            <person name="Brawley S.H."/>
            <person name="Blouin N.A."/>
            <person name="Ficko-Blean E."/>
            <person name="Wheeler G.L."/>
            <person name="Lohr M."/>
            <person name="Goodson H.V."/>
            <person name="Jenkins J.W."/>
            <person name="Blaby-Haas C.E."/>
            <person name="Helliwell K.E."/>
            <person name="Chan C."/>
            <person name="Marriage T."/>
            <person name="Bhattacharya D."/>
            <person name="Klein A.S."/>
            <person name="Badis Y."/>
            <person name="Brodie J."/>
            <person name="Cao Y."/>
            <person name="Collen J."/>
            <person name="Dittami S.M."/>
            <person name="Gachon C.M."/>
            <person name="Green B.R."/>
            <person name="Karpowicz S."/>
            <person name="Kim J.W."/>
            <person name="Kudahl U."/>
            <person name="Lin S."/>
            <person name="Michel G."/>
            <person name="Mittag M."/>
            <person name="Olson B.J."/>
            <person name="Pangilinan J."/>
            <person name="Peng Y."/>
            <person name="Qiu H."/>
            <person name="Shu S."/>
            <person name="Singer J.T."/>
            <person name="Smith A.G."/>
            <person name="Sprecher B.N."/>
            <person name="Wagner V."/>
            <person name="Wang W."/>
            <person name="Wang Z.-Y."/>
            <person name="Yan J."/>
            <person name="Yarish C."/>
            <person name="Zoeuner-Riek S."/>
            <person name="Zhuang Y."/>
            <person name="Zou Y."/>
            <person name="Lindquist E.A."/>
            <person name="Grimwood J."/>
            <person name="Barry K."/>
            <person name="Rokhsar D.S."/>
            <person name="Schmutz J."/>
            <person name="Stiller J.W."/>
            <person name="Grossman A.R."/>
            <person name="Prochnik S.E."/>
        </authorList>
    </citation>
    <scope>NUCLEOTIDE SEQUENCE [LARGE SCALE GENOMIC DNA]</scope>
    <source>
        <strain evidence="4">4086291</strain>
    </source>
</reference>
<keyword evidence="5" id="KW-1185">Reference proteome</keyword>
<name>A0A1X6PFC6_PORUM</name>
<evidence type="ECO:0000256" key="1">
    <source>
        <dbReference type="SAM" id="MobiDB-lite"/>
    </source>
</evidence>
<feature type="transmembrane region" description="Helical" evidence="2">
    <location>
        <begin position="110"/>
        <end position="129"/>
    </location>
</feature>
<dbReference type="OrthoDB" id="207378at2759"/>
<keyword evidence="2" id="KW-0812">Transmembrane</keyword>
<feature type="region of interest" description="Disordered" evidence="1">
    <location>
        <begin position="199"/>
        <end position="277"/>
    </location>
</feature>
<feature type="domain" description="Acyltransferase 3" evidence="3">
    <location>
        <begin position="46"/>
        <end position="195"/>
    </location>
</feature>
<feature type="compositionally biased region" description="Gly residues" evidence="1">
    <location>
        <begin position="235"/>
        <end position="246"/>
    </location>
</feature>
<dbReference type="AlphaFoldDB" id="A0A1X6PFC6"/>
<feature type="compositionally biased region" description="Gly residues" evidence="1">
    <location>
        <begin position="199"/>
        <end position="208"/>
    </location>
</feature>
<dbReference type="PANTHER" id="PTHR23028:SF53">
    <property type="entry name" value="ACYL_TRANSF_3 DOMAIN-CONTAINING PROTEIN"/>
    <property type="match status" value="1"/>
</dbReference>
<dbReference type="GO" id="GO:0000271">
    <property type="term" value="P:polysaccharide biosynthetic process"/>
    <property type="evidence" value="ECO:0007669"/>
    <property type="project" value="TreeGrafter"/>
</dbReference>
<organism evidence="4 5">
    <name type="scientific">Porphyra umbilicalis</name>
    <name type="common">Purple laver</name>
    <name type="synonym">Red alga</name>
    <dbReference type="NCBI Taxonomy" id="2786"/>
    <lineage>
        <taxon>Eukaryota</taxon>
        <taxon>Rhodophyta</taxon>
        <taxon>Bangiophyceae</taxon>
        <taxon>Bangiales</taxon>
        <taxon>Bangiaceae</taxon>
        <taxon>Porphyra</taxon>
    </lineage>
</organism>
<protein>
    <recommendedName>
        <fullName evidence="3">Acyltransferase 3 domain-containing protein</fullName>
    </recommendedName>
</protein>
<dbReference type="Pfam" id="PF01757">
    <property type="entry name" value="Acyl_transf_3"/>
    <property type="match status" value="1"/>
</dbReference>
<feature type="region of interest" description="Disordered" evidence="1">
    <location>
        <begin position="365"/>
        <end position="399"/>
    </location>
</feature>
<feature type="region of interest" description="Disordered" evidence="1">
    <location>
        <begin position="427"/>
        <end position="449"/>
    </location>
</feature>
<evidence type="ECO:0000256" key="2">
    <source>
        <dbReference type="SAM" id="Phobius"/>
    </source>
</evidence>
<feature type="region of interest" description="Disordered" evidence="1">
    <location>
        <begin position="471"/>
        <end position="493"/>
    </location>
</feature>
<dbReference type="GO" id="GO:0016020">
    <property type="term" value="C:membrane"/>
    <property type="evidence" value="ECO:0007669"/>
    <property type="project" value="TreeGrafter"/>
</dbReference>
<keyword evidence="2" id="KW-0472">Membrane</keyword>
<dbReference type="InterPro" id="IPR050879">
    <property type="entry name" value="Acyltransferase_3"/>
</dbReference>
<dbReference type="PANTHER" id="PTHR23028">
    <property type="entry name" value="ACETYLTRANSFERASE"/>
    <property type="match status" value="1"/>
</dbReference>
<evidence type="ECO:0000259" key="3">
    <source>
        <dbReference type="Pfam" id="PF01757"/>
    </source>
</evidence>
<feature type="compositionally biased region" description="Pro residues" evidence="1">
    <location>
        <begin position="478"/>
        <end position="487"/>
    </location>
</feature>
<proteinExistence type="predicted"/>
<evidence type="ECO:0000313" key="4">
    <source>
        <dbReference type="EMBL" id="OSX79557.1"/>
    </source>
</evidence>
<feature type="transmembrane region" description="Helical" evidence="2">
    <location>
        <begin position="70"/>
        <end position="89"/>
    </location>
</feature>
<evidence type="ECO:0000313" key="5">
    <source>
        <dbReference type="Proteomes" id="UP000218209"/>
    </source>
</evidence>
<dbReference type="InterPro" id="IPR002656">
    <property type="entry name" value="Acyl_transf_3_dom"/>
</dbReference>
<keyword evidence="2" id="KW-1133">Transmembrane helix</keyword>